<dbReference type="InterPro" id="IPR037898">
    <property type="entry name" value="NudC_fam"/>
</dbReference>
<evidence type="ECO:0000313" key="4">
    <source>
        <dbReference type="EMBL" id="ENN73034.1"/>
    </source>
</evidence>
<dbReference type="GO" id="GO:0005737">
    <property type="term" value="C:cytoplasm"/>
    <property type="evidence" value="ECO:0007669"/>
    <property type="project" value="TreeGrafter"/>
</dbReference>
<name>N6SZ43_DENPD</name>
<dbReference type="EMBL" id="KB630299">
    <property type="protein sequence ID" value="ERL83525.1"/>
    <property type="molecule type" value="Genomic_DNA"/>
</dbReference>
<proteinExistence type="predicted"/>
<gene>
    <name evidence="5" type="ORF">D910_00227</name>
    <name evidence="6" type="ORF">D910_00568</name>
    <name evidence="7" type="ORF">D910_01033</name>
    <name evidence="4" type="ORF">YQE_10369</name>
</gene>
<evidence type="ECO:0000256" key="1">
    <source>
        <dbReference type="SAM" id="Coils"/>
    </source>
</evidence>
<evidence type="ECO:0000313" key="7">
    <source>
        <dbReference type="EMBL" id="ERL83791.1"/>
    </source>
</evidence>
<dbReference type="Gene3D" id="2.60.40.790">
    <property type="match status" value="1"/>
</dbReference>
<feature type="non-terminal residue" evidence="4">
    <location>
        <position position="1"/>
    </location>
</feature>
<dbReference type="Proteomes" id="UP000030742">
    <property type="component" value="Unassembled WGS sequence"/>
</dbReference>
<dbReference type="GO" id="GO:0051082">
    <property type="term" value="F:unfolded protein binding"/>
    <property type="evidence" value="ECO:0007669"/>
    <property type="project" value="TreeGrafter"/>
</dbReference>
<dbReference type="HOGENOM" id="CLU_047332_3_0_1"/>
<sequence length="195" mass="21872">MSGDTNKTEQFDSLFLTIAQHHPEGAHQLLDTFVSFLGRKTDFFTGGSRGDWEKLVMNTFRRQEEISCAQHEAELKAKREKEQAKKAKLVEQQQKEESVKPAEITELTDVEAERLQKEIDDKKSSAAEPVEEEEDESEKGKLKPNSGNGCDLDKYKWTQTLQDIEVSVSLLCSGIGIFGLSKVARFFLDAGLTGS</sequence>
<dbReference type="Pfam" id="PF14050">
    <property type="entry name" value="Nudc_N"/>
    <property type="match status" value="1"/>
</dbReference>
<evidence type="ECO:0000256" key="2">
    <source>
        <dbReference type="SAM" id="MobiDB-lite"/>
    </source>
</evidence>
<dbReference type="PANTHER" id="PTHR12356:SF3">
    <property type="entry name" value="NUCLEAR MIGRATION PROTEIN NUDC"/>
    <property type="match status" value="1"/>
</dbReference>
<dbReference type="EMBL" id="KB741190">
    <property type="protein sequence ID" value="ENN73034.1"/>
    <property type="molecule type" value="Genomic_DNA"/>
</dbReference>
<feature type="domain" description="NudC N-terminal" evidence="3">
    <location>
        <begin position="11"/>
        <end position="45"/>
    </location>
</feature>
<feature type="region of interest" description="Disordered" evidence="2">
    <location>
        <begin position="118"/>
        <end position="145"/>
    </location>
</feature>
<dbReference type="OrthoDB" id="416217at2759"/>
<evidence type="ECO:0000259" key="3">
    <source>
        <dbReference type="Pfam" id="PF14050"/>
    </source>
</evidence>
<dbReference type="GO" id="GO:0006457">
    <property type="term" value="P:protein folding"/>
    <property type="evidence" value="ECO:0007669"/>
    <property type="project" value="TreeGrafter"/>
</dbReference>
<evidence type="ECO:0000313" key="8">
    <source>
        <dbReference type="Proteomes" id="UP000030742"/>
    </source>
</evidence>
<dbReference type="PANTHER" id="PTHR12356">
    <property type="entry name" value="NUCLEAR MOVEMENT PROTEIN NUDC"/>
    <property type="match status" value="1"/>
</dbReference>
<dbReference type="InterPro" id="IPR008978">
    <property type="entry name" value="HSP20-like_chaperone"/>
</dbReference>
<dbReference type="STRING" id="77166.N6SZ43"/>
<dbReference type="EMBL" id="KB630001">
    <property type="protein sequence ID" value="ERL83330.1"/>
    <property type="molecule type" value="Genomic_DNA"/>
</dbReference>
<dbReference type="SUPFAM" id="SSF49764">
    <property type="entry name" value="HSP20-like chaperones"/>
    <property type="match status" value="1"/>
</dbReference>
<evidence type="ECO:0000313" key="5">
    <source>
        <dbReference type="EMBL" id="ERL83330.1"/>
    </source>
</evidence>
<dbReference type="EMBL" id="KB630689">
    <property type="protein sequence ID" value="ERL83791.1"/>
    <property type="molecule type" value="Genomic_DNA"/>
</dbReference>
<keyword evidence="1" id="KW-0175">Coiled coil</keyword>
<evidence type="ECO:0000313" key="6">
    <source>
        <dbReference type="EMBL" id="ERL83525.1"/>
    </source>
</evidence>
<dbReference type="AlphaFoldDB" id="N6SZ43"/>
<feature type="coiled-coil region" evidence="1">
    <location>
        <begin position="61"/>
        <end position="97"/>
    </location>
</feature>
<reference evidence="4 8" key="1">
    <citation type="journal article" date="2013" name="Genome Biol.">
        <title>Draft genome of the mountain pine beetle, Dendroctonus ponderosae Hopkins, a major forest pest.</title>
        <authorList>
            <person name="Keeling C.I."/>
            <person name="Yuen M.M."/>
            <person name="Liao N.Y."/>
            <person name="Docking T.R."/>
            <person name="Chan S.K."/>
            <person name="Taylor G.A."/>
            <person name="Palmquist D.L."/>
            <person name="Jackman S.D."/>
            <person name="Nguyen A."/>
            <person name="Li M."/>
            <person name="Henderson H."/>
            <person name="Janes J.K."/>
            <person name="Zhao Y."/>
            <person name="Pandoh P."/>
            <person name="Moore R."/>
            <person name="Sperling F.A."/>
            <person name="Huber D.P."/>
            <person name="Birol I."/>
            <person name="Jones S.J."/>
            <person name="Bohlmann J."/>
        </authorList>
    </citation>
    <scope>NUCLEOTIDE SEQUENCE</scope>
</reference>
<dbReference type="InterPro" id="IPR025934">
    <property type="entry name" value="NudC_N_dom"/>
</dbReference>
<organism evidence="4">
    <name type="scientific">Dendroctonus ponderosae</name>
    <name type="common">Mountain pine beetle</name>
    <dbReference type="NCBI Taxonomy" id="77166"/>
    <lineage>
        <taxon>Eukaryota</taxon>
        <taxon>Metazoa</taxon>
        <taxon>Ecdysozoa</taxon>
        <taxon>Arthropoda</taxon>
        <taxon>Hexapoda</taxon>
        <taxon>Insecta</taxon>
        <taxon>Pterygota</taxon>
        <taxon>Neoptera</taxon>
        <taxon>Endopterygota</taxon>
        <taxon>Coleoptera</taxon>
        <taxon>Polyphaga</taxon>
        <taxon>Cucujiformia</taxon>
        <taxon>Curculionidae</taxon>
        <taxon>Scolytinae</taxon>
        <taxon>Dendroctonus</taxon>
    </lineage>
</organism>
<dbReference type="OMA" id="KEDQFDG"/>
<accession>N6SZ43</accession>
<protein>
    <recommendedName>
        <fullName evidence="3">NudC N-terminal domain-containing protein</fullName>
    </recommendedName>
</protein>